<dbReference type="InterPro" id="IPR000198">
    <property type="entry name" value="RhoGAP_dom"/>
</dbReference>
<keyword evidence="3" id="KW-1185">Reference proteome</keyword>
<dbReference type="InterPro" id="IPR000591">
    <property type="entry name" value="DEP_dom"/>
</dbReference>
<evidence type="ECO:0000313" key="3">
    <source>
        <dbReference type="Proteomes" id="UP000324091"/>
    </source>
</evidence>
<protein>
    <submittedName>
        <fullName evidence="2">DEP domain-containing protein 1B</fullName>
    </submittedName>
</protein>
<dbReference type="AlphaFoldDB" id="A0A5C6PMF5"/>
<dbReference type="InterPro" id="IPR008936">
    <property type="entry name" value="Rho_GTPase_activation_prot"/>
</dbReference>
<accession>A0A5C6PMF5</accession>
<organism evidence="2 3">
    <name type="scientific">Takifugu flavidus</name>
    <name type="common">sansaifugu</name>
    <dbReference type="NCBI Taxonomy" id="433684"/>
    <lineage>
        <taxon>Eukaryota</taxon>
        <taxon>Metazoa</taxon>
        <taxon>Chordata</taxon>
        <taxon>Craniata</taxon>
        <taxon>Vertebrata</taxon>
        <taxon>Euteleostomi</taxon>
        <taxon>Actinopterygii</taxon>
        <taxon>Neopterygii</taxon>
        <taxon>Teleostei</taxon>
        <taxon>Neoteleostei</taxon>
        <taxon>Acanthomorphata</taxon>
        <taxon>Eupercaria</taxon>
        <taxon>Tetraodontiformes</taxon>
        <taxon>Tetradontoidea</taxon>
        <taxon>Tetraodontidae</taxon>
        <taxon>Takifugu</taxon>
    </lineage>
</organism>
<dbReference type="Pfam" id="PF00620">
    <property type="entry name" value="RhoGAP"/>
    <property type="match status" value="1"/>
</dbReference>
<dbReference type="CDD" id="cd04405">
    <property type="entry name" value="RhoGAP_BRCC3-like"/>
    <property type="match status" value="1"/>
</dbReference>
<dbReference type="GO" id="GO:0035556">
    <property type="term" value="P:intracellular signal transduction"/>
    <property type="evidence" value="ECO:0007669"/>
    <property type="project" value="InterPro"/>
</dbReference>
<proteinExistence type="predicted"/>
<evidence type="ECO:0000259" key="1">
    <source>
        <dbReference type="PROSITE" id="PS50238"/>
    </source>
</evidence>
<name>A0A5C6PMF5_9TELE</name>
<dbReference type="Pfam" id="PF00610">
    <property type="entry name" value="DEP"/>
    <property type="match status" value="1"/>
</dbReference>
<dbReference type="Gene3D" id="1.10.555.10">
    <property type="entry name" value="Rho GTPase activation protein"/>
    <property type="match status" value="1"/>
</dbReference>
<dbReference type="InterPro" id="IPR036390">
    <property type="entry name" value="WH_DNA-bd_sf"/>
</dbReference>
<dbReference type="PANTHER" id="PTHR16206:SF11">
    <property type="entry name" value="DEP DOMAIN-CONTAINING PROTEIN 1B"/>
    <property type="match status" value="1"/>
</dbReference>
<dbReference type="PROSITE" id="PS50238">
    <property type="entry name" value="RHOGAP"/>
    <property type="match status" value="1"/>
</dbReference>
<dbReference type="EMBL" id="RHFK02000002">
    <property type="protein sequence ID" value="TWW79587.1"/>
    <property type="molecule type" value="Genomic_DNA"/>
</dbReference>
<gene>
    <name evidence="2" type="ORF">D4764_10G0006170</name>
</gene>
<evidence type="ECO:0000313" key="2">
    <source>
        <dbReference type="EMBL" id="TWW79587.1"/>
    </source>
</evidence>
<dbReference type="SMART" id="SM00049">
    <property type="entry name" value="DEP"/>
    <property type="match status" value="1"/>
</dbReference>
<sequence length="553" mass="64006">MEGEVIGPGPYRATKLWNETIKLFRGGMPLRRHWAHFRCYDWSFTGSEAVDYLHELLRRNNNFGPEVTRYQTLQLLRKFLKAHVIEDIKGRHGTENFEDSGQLYRHTWNNFCWSPLLTHKDPCAAVFPTLSPLKSFPARPLLKDGGDLPRLIRWDDYEELPQSENVAPQKTRVMTSDLWNKRHSVAIGDVHECKLIRRKEISVKQVDHIWKSMTAAHLQRVLGLVSLDGVLNPAHVSGKHIVHNVFSVNKSGVVVLENKAEDMPYWVVSAMKCLASWPNCSDSRQQLYPGFERDVLRTVGDYFQRLKEPLLTFHLYEVFVNILGLLQDREVATEALQVSCLLLPPPNRRRLQLLLRLMARVCQNPQLPPLNDFISTRTLMVQMFSHCVLGSGDEMDLDDLLATKLVTFMMEHQSTIFLVPAKLRRQVEEHLSHLKRVQIKYAGSDTDFSASPAFCKQIRRAEPEEQKVVGTRVPLHELLEGLIADKELPAKDKRKRMKQFQRSYPDVYRKRFPTEESEAAVIPEKAPRFKPPLSLFSFKKPLQPFQRSWSFRA</sequence>
<dbReference type="InterPro" id="IPR036388">
    <property type="entry name" value="WH-like_DNA-bd_sf"/>
</dbReference>
<dbReference type="SUPFAM" id="SSF48350">
    <property type="entry name" value="GTPase activation domain, GAP"/>
    <property type="match status" value="1"/>
</dbReference>
<dbReference type="Gene3D" id="1.10.10.10">
    <property type="entry name" value="Winged helix-like DNA-binding domain superfamily/Winged helix DNA-binding domain"/>
    <property type="match status" value="1"/>
</dbReference>
<dbReference type="Proteomes" id="UP000324091">
    <property type="component" value="Chromosome 10"/>
</dbReference>
<comment type="caution">
    <text evidence="2">The sequence shown here is derived from an EMBL/GenBank/DDBJ whole genome shotgun (WGS) entry which is preliminary data.</text>
</comment>
<dbReference type="SUPFAM" id="SSF46785">
    <property type="entry name" value="Winged helix' DNA-binding domain"/>
    <property type="match status" value="1"/>
</dbReference>
<reference evidence="2 3" key="1">
    <citation type="submission" date="2019-04" db="EMBL/GenBank/DDBJ databases">
        <title>Chromosome genome assembly for Takifugu flavidus.</title>
        <authorList>
            <person name="Xiao S."/>
        </authorList>
    </citation>
    <scope>NUCLEOTIDE SEQUENCE [LARGE SCALE GENOMIC DNA]</scope>
    <source>
        <strain evidence="2">HTHZ2018</strain>
        <tissue evidence="2">Muscle</tissue>
    </source>
</reference>
<dbReference type="PANTHER" id="PTHR16206">
    <property type="entry name" value="DEP DOMAIN-CONTAINING"/>
    <property type="match status" value="1"/>
</dbReference>
<feature type="domain" description="Rho-GAP" evidence="1">
    <location>
        <begin position="225"/>
        <end position="417"/>
    </location>
</feature>